<evidence type="ECO:0000313" key="3">
    <source>
        <dbReference type="Proteomes" id="UP000092460"/>
    </source>
</evidence>
<dbReference type="STRING" id="67801.A0A1B0C196"/>
<accession>A0A1B0C196</accession>
<reference evidence="2" key="2">
    <citation type="submission" date="2020-05" db="UniProtKB">
        <authorList>
            <consortium name="EnsemblMetazoa"/>
        </authorList>
    </citation>
    <scope>IDENTIFICATION</scope>
    <source>
        <strain evidence="2">IAEA</strain>
    </source>
</reference>
<evidence type="ECO:0000259" key="1">
    <source>
        <dbReference type="Pfam" id="PF03378"/>
    </source>
</evidence>
<keyword evidence="3" id="KW-1185">Reference proteome</keyword>
<sequence length="123" mass="13700">MLRSVTVFFRYYASKLGASALVELIDQIQANMFGMVIERVFISDRSKAAVSQLTYAQAKLEDLLVNVSDGRKYLADSINKLSQSRPVEVSQLRATAGVNSCQALQKYCNETGVRIIYEVSIIL</sequence>
<dbReference type="Gene3D" id="1.25.10.10">
    <property type="entry name" value="Leucine-rich Repeat Variant"/>
    <property type="match status" value="1"/>
</dbReference>
<name>A0A1B0C196_9MUSC</name>
<dbReference type="Pfam" id="PF03378">
    <property type="entry name" value="CAS_CSE1"/>
    <property type="match status" value="1"/>
</dbReference>
<dbReference type="VEuPathDB" id="VectorBase:GPPI046448"/>
<organism evidence="2 3">
    <name type="scientific">Glossina palpalis gambiensis</name>
    <dbReference type="NCBI Taxonomy" id="67801"/>
    <lineage>
        <taxon>Eukaryota</taxon>
        <taxon>Metazoa</taxon>
        <taxon>Ecdysozoa</taxon>
        <taxon>Arthropoda</taxon>
        <taxon>Hexapoda</taxon>
        <taxon>Insecta</taxon>
        <taxon>Pterygota</taxon>
        <taxon>Neoptera</taxon>
        <taxon>Endopterygota</taxon>
        <taxon>Diptera</taxon>
        <taxon>Brachycera</taxon>
        <taxon>Muscomorpha</taxon>
        <taxon>Hippoboscoidea</taxon>
        <taxon>Glossinidae</taxon>
        <taxon>Glossina</taxon>
    </lineage>
</organism>
<dbReference type="InterPro" id="IPR011989">
    <property type="entry name" value="ARM-like"/>
</dbReference>
<reference evidence="3" key="1">
    <citation type="submission" date="2015-01" db="EMBL/GenBank/DDBJ databases">
        <authorList>
            <person name="Aksoy S."/>
            <person name="Warren W."/>
            <person name="Wilson R.K."/>
        </authorList>
    </citation>
    <scope>NUCLEOTIDE SEQUENCE [LARGE SCALE GENOMIC DNA]</scope>
    <source>
        <strain evidence="3">IAEA</strain>
    </source>
</reference>
<dbReference type="EnsemblMetazoa" id="GPPI046448-RA">
    <property type="protein sequence ID" value="GPPI046448-PA"/>
    <property type="gene ID" value="GPPI046448"/>
</dbReference>
<dbReference type="GO" id="GO:0031267">
    <property type="term" value="F:small GTPase binding"/>
    <property type="evidence" value="ECO:0007669"/>
    <property type="project" value="InterPro"/>
</dbReference>
<protein>
    <recommendedName>
        <fullName evidence="1">Exportin-2 C-terminal domain-containing protein</fullName>
    </recommendedName>
</protein>
<proteinExistence type="predicted"/>
<feature type="domain" description="Exportin-2 C-terminal" evidence="1">
    <location>
        <begin position="3"/>
        <end position="47"/>
    </location>
</feature>
<dbReference type="AlphaFoldDB" id="A0A1B0C196"/>
<dbReference type="Proteomes" id="UP000092460">
    <property type="component" value="Unassembled WGS sequence"/>
</dbReference>
<dbReference type="EMBL" id="JXJN01023922">
    <property type="status" value="NOT_ANNOTATED_CDS"/>
    <property type="molecule type" value="Genomic_DNA"/>
</dbReference>
<dbReference type="InterPro" id="IPR005043">
    <property type="entry name" value="XPO2_C"/>
</dbReference>
<evidence type="ECO:0000313" key="2">
    <source>
        <dbReference type="EnsemblMetazoa" id="GPPI046448-PA"/>
    </source>
</evidence>